<dbReference type="InterPro" id="IPR000794">
    <property type="entry name" value="Beta-ketoacyl_synthase"/>
</dbReference>
<dbReference type="Gene3D" id="3.40.47.10">
    <property type="match status" value="2"/>
</dbReference>
<dbReference type="InterPro" id="IPR020841">
    <property type="entry name" value="PKS_Beta-ketoAc_synthase_dom"/>
</dbReference>
<dbReference type="eggNOG" id="COG0304">
    <property type="taxonomic scope" value="Bacteria"/>
</dbReference>
<dbReference type="PANTHER" id="PTHR11712:SF336">
    <property type="entry name" value="3-OXOACYL-[ACYL-CARRIER-PROTEIN] SYNTHASE, MITOCHONDRIAL"/>
    <property type="match status" value="1"/>
</dbReference>
<dbReference type="GO" id="GO:0004315">
    <property type="term" value="F:3-oxoacyl-[acyl-carrier-protein] synthase activity"/>
    <property type="evidence" value="ECO:0007669"/>
    <property type="project" value="TreeGrafter"/>
</dbReference>
<dbReference type="KEGG" id="rtx:TI83_07395"/>
<dbReference type="GO" id="GO:0006633">
    <property type="term" value="P:fatty acid biosynthetic process"/>
    <property type="evidence" value="ECO:0007669"/>
    <property type="project" value="TreeGrafter"/>
</dbReference>
<evidence type="ECO:0000259" key="2">
    <source>
        <dbReference type="PROSITE" id="PS52004"/>
    </source>
</evidence>
<keyword evidence="5" id="KW-1185">Reference proteome</keyword>
<comment type="caution">
    <text evidence="3">The sequence shown here is derived from an EMBL/GenBank/DDBJ whole genome shotgun (WGS) entry which is preliminary data.</text>
</comment>
<gene>
    <name evidence="4" type="ORF">C5C51_07210</name>
    <name evidence="3" type="ORF">VT73_10340</name>
</gene>
<dbReference type="Proteomes" id="UP000052979">
    <property type="component" value="Unassembled WGS sequence"/>
</dbReference>
<dbReference type="InterPro" id="IPR016039">
    <property type="entry name" value="Thiolase-like"/>
</dbReference>
<dbReference type="AlphaFoldDB" id="A0A0C5BA95"/>
<dbReference type="Proteomes" id="UP000237966">
    <property type="component" value="Unassembled WGS sequence"/>
</dbReference>
<dbReference type="Pfam" id="PF02801">
    <property type="entry name" value="Ketoacyl-synt_C"/>
    <property type="match status" value="1"/>
</dbReference>
<evidence type="ECO:0000313" key="6">
    <source>
        <dbReference type="Proteomes" id="UP000237966"/>
    </source>
</evidence>
<dbReference type="PROSITE" id="PS52004">
    <property type="entry name" value="KS3_2"/>
    <property type="match status" value="1"/>
</dbReference>
<dbReference type="SMART" id="SM00825">
    <property type="entry name" value="PKS_KS"/>
    <property type="match status" value="1"/>
</dbReference>
<dbReference type="STRING" id="145458.APU90_09680"/>
<protein>
    <submittedName>
        <fullName evidence="4">3-ketoacyl-ACP synthase</fullName>
    </submittedName>
</protein>
<reference evidence="3 5" key="1">
    <citation type="submission" date="2015-04" db="EMBL/GenBank/DDBJ databases">
        <title>Draft genome sequence of Rathayibacter toxicus strain FH-142 (AKA 70134 or CS 32), a Western Australian isolate.</title>
        <authorList>
            <consortium name="Consortium for Microbial Forensics and Genomics (microFORGE)"/>
            <person name="Knight B.M."/>
            <person name="Roberts D.P."/>
            <person name="Lin D."/>
            <person name="Hari K."/>
            <person name="Fletcher J."/>
            <person name="Melcher U."/>
            <person name="Blagden T."/>
            <person name="Luster D.G."/>
            <person name="Sechler A.J."/>
            <person name="Schneider W.L."/>
            <person name="Winegar R.A."/>
        </authorList>
    </citation>
    <scope>NUCLEOTIDE SEQUENCE [LARGE SCALE GENOMIC DNA]</scope>
    <source>
        <strain evidence="3 5">FH142</strain>
    </source>
</reference>
<dbReference type="EMBL" id="PSWU01000012">
    <property type="protein sequence ID" value="PPI14360.1"/>
    <property type="molecule type" value="Genomic_DNA"/>
</dbReference>
<feature type="domain" description="Ketosynthase family 3 (KS3)" evidence="2">
    <location>
        <begin position="1"/>
        <end position="357"/>
    </location>
</feature>
<dbReference type="InterPro" id="IPR014031">
    <property type="entry name" value="Ketoacyl_synth_C"/>
</dbReference>
<name>A0A0C5BA95_9MICO</name>
<dbReference type="PATRIC" id="fig|145458.7.peg.1683"/>
<organism evidence="3 5">
    <name type="scientific">Rathayibacter toxicus</name>
    <dbReference type="NCBI Taxonomy" id="145458"/>
    <lineage>
        <taxon>Bacteria</taxon>
        <taxon>Bacillati</taxon>
        <taxon>Actinomycetota</taxon>
        <taxon>Actinomycetes</taxon>
        <taxon>Micrococcales</taxon>
        <taxon>Microbacteriaceae</taxon>
        <taxon>Rathayibacter</taxon>
    </lineage>
</organism>
<accession>A0A0C5BA95</accession>
<evidence type="ECO:0000256" key="1">
    <source>
        <dbReference type="ARBA" id="ARBA00022679"/>
    </source>
</evidence>
<dbReference type="EMBL" id="LBFI01000057">
    <property type="protein sequence ID" value="KKM44291.1"/>
    <property type="molecule type" value="Genomic_DNA"/>
</dbReference>
<dbReference type="GeneID" id="93666880"/>
<proteinExistence type="predicted"/>
<sequence>MTRVAVTGVTALTSLGDDLSSTFAAMLDGRDGFTDVGRFDVGDSPYHRAAAVDERLDVQALIERVVVSLGGGRELAVNRAYLAGESHGPYPTIPATIRLPRADREPSGWDRIYTGACVASSSALIDAAAAIAAGRARSVLLVAARTVDAVTFAPFAAASAMTLETVTRPLTTGRSGLLLGEGAAAMLLEAIDDEQPMVPPLAEIRGWGRAGDAFHVCQPEPSGRGMHRAIVSALARASLHPEDIGHVSVHGTGTLLNDAAEVAALETALGSRSEDVPVTSVKSALGHILEAAGLVEAVIAVQSLIAGIVPPHQGRRAGDTALLPGLVETVKPSEHLDNVLSLNLAFGGSNTAIILSRWGTP</sequence>
<dbReference type="GO" id="GO:0005829">
    <property type="term" value="C:cytosol"/>
    <property type="evidence" value="ECO:0007669"/>
    <property type="project" value="TreeGrafter"/>
</dbReference>
<evidence type="ECO:0000313" key="3">
    <source>
        <dbReference type="EMBL" id="KKM44291.1"/>
    </source>
</evidence>
<keyword evidence="1" id="KW-0808">Transferase</keyword>
<dbReference type="OrthoDB" id="9778690at2"/>
<evidence type="ECO:0000313" key="5">
    <source>
        <dbReference type="Proteomes" id="UP000052979"/>
    </source>
</evidence>
<dbReference type="PANTHER" id="PTHR11712">
    <property type="entry name" value="POLYKETIDE SYNTHASE-RELATED"/>
    <property type="match status" value="1"/>
</dbReference>
<dbReference type="SUPFAM" id="SSF53901">
    <property type="entry name" value="Thiolase-like"/>
    <property type="match status" value="2"/>
</dbReference>
<dbReference type="RefSeq" id="WP_042734153.1">
    <property type="nucleotide sequence ID" value="NZ_CP010848.1"/>
</dbReference>
<reference evidence="4 6" key="2">
    <citation type="submission" date="2018-02" db="EMBL/GenBank/DDBJ databases">
        <title>Bacteriophage NCPPB3778 and a type I-E CRISPR drive the evolution of the US Biological Select Agent, Rathayibacter toxicus.</title>
        <authorList>
            <person name="Davis E.W.II."/>
            <person name="Tabima J.F."/>
            <person name="Weisberg A.J."/>
            <person name="Lopes L.D."/>
            <person name="Wiseman M.S."/>
            <person name="Wiseman M.S."/>
            <person name="Pupko T."/>
            <person name="Belcher M.S."/>
            <person name="Sechler A.J."/>
            <person name="Tancos M.A."/>
            <person name="Schroeder B.K."/>
            <person name="Murray T.D."/>
            <person name="Luster D.G."/>
            <person name="Schneider W.L."/>
            <person name="Rogers E."/>
            <person name="Andreote F.D."/>
            <person name="Grunwald N.J."/>
            <person name="Putnam M.L."/>
            <person name="Chang J.H."/>
        </authorList>
    </citation>
    <scope>NUCLEOTIDE SEQUENCE [LARGE SCALE GENOMIC DNA]</scope>
    <source>
        <strain evidence="4 6">FH99</strain>
    </source>
</reference>
<dbReference type="KEGG" id="rtc:APU90_09680"/>
<evidence type="ECO:0000313" key="4">
    <source>
        <dbReference type="EMBL" id="PPI14360.1"/>
    </source>
</evidence>